<feature type="domain" description="Leucine-binding protein" evidence="6">
    <location>
        <begin position="30"/>
        <end position="371"/>
    </location>
</feature>
<dbReference type="EMBL" id="CP011110">
    <property type="protein sequence ID" value="AKA24482.1"/>
    <property type="molecule type" value="Genomic_DNA"/>
</dbReference>
<name>A0A0D5Y0F7_9PSED</name>
<keyword evidence="3 5" id="KW-0732">Signal</keyword>
<dbReference type="PATRIC" id="fig|587753.10.peg.3022"/>
<dbReference type="AlphaFoldDB" id="A0A0D5Y0F7"/>
<dbReference type="PANTHER" id="PTHR47151">
    <property type="entry name" value="LEU/ILE/VAL-BINDING ABC TRANSPORTER SUBUNIT"/>
    <property type="match status" value="1"/>
</dbReference>
<organism evidence="7 8">
    <name type="scientific">Pseudomonas chlororaphis</name>
    <dbReference type="NCBI Taxonomy" id="587753"/>
    <lineage>
        <taxon>Bacteria</taxon>
        <taxon>Pseudomonadati</taxon>
        <taxon>Pseudomonadota</taxon>
        <taxon>Gammaproteobacteria</taxon>
        <taxon>Pseudomonadales</taxon>
        <taxon>Pseudomonadaceae</taxon>
        <taxon>Pseudomonas</taxon>
    </lineage>
</organism>
<evidence type="ECO:0000256" key="5">
    <source>
        <dbReference type="SAM" id="SignalP"/>
    </source>
</evidence>
<dbReference type="PANTHER" id="PTHR47151:SF2">
    <property type="entry name" value="AMINO ACID BINDING PROTEIN"/>
    <property type="match status" value="1"/>
</dbReference>
<reference evidence="7 8" key="1">
    <citation type="journal article" date="2015" name="Mol. Plant Microbe Interact.">
        <title>Comparative Genomic Analysis of Pseudomonas chlororaphis PCL1606 Reveals New Insight into Antifungal Compounds Involved in Biocontrol.</title>
        <authorList>
            <person name="Calderon C.E."/>
            <person name="Ramos C."/>
            <person name="de Vicente A."/>
            <person name="Cazorla F.M."/>
        </authorList>
    </citation>
    <scope>NUCLEOTIDE SEQUENCE [LARGE SCALE GENOMIC DNA]</scope>
    <source>
        <strain evidence="7 8">PCL1606</strain>
    </source>
</reference>
<dbReference type="InterPro" id="IPR028082">
    <property type="entry name" value="Peripla_BP_I"/>
</dbReference>
<dbReference type="InterPro" id="IPR028081">
    <property type="entry name" value="Leu-bd"/>
</dbReference>
<dbReference type="SUPFAM" id="SSF53822">
    <property type="entry name" value="Periplasmic binding protein-like I"/>
    <property type="match status" value="1"/>
</dbReference>
<dbReference type="InterPro" id="IPR000709">
    <property type="entry name" value="Leu_Ile_Val-bd"/>
</dbReference>
<dbReference type="RefSeq" id="WP_045883109.1">
    <property type="nucleotide sequence ID" value="NZ_CP011110.1"/>
</dbReference>
<evidence type="ECO:0000256" key="4">
    <source>
        <dbReference type="ARBA" id="ARBA00022970"/>
    </source>
</evidence>
<dbReference type="KEGG" id="pcz:PCL1606_30310"/>
<gene>
    <name evidence="7" type="ORF">PCL1606_30310</name>
</gene>
<keyword evidence="2" id="KW-0813">Transport</keyword>
<evidence type="ECO:0000313" key="7">
    <source>
        <dbReference type="EMBL" id="AKA24482.1"/>
    </source>
</evidence>
<feature type="signal peptide" evidence="5">
    <location>
        <begin position="1"/>
        <end position="27"/>
    </location>
</feature>
<proteinExistence type="inferred from homology"/>
<evidence type="ECO:0000256" key="3">
    <source>
        <dbReference type="ARBA" id="ARBA00022729"/>
    </source>
</evidence>
<sequence>MKTSAPFKRAVLLGLALGSLGSAVALADQQVSIGLAGPLTGPSARIGKDLENGAQLAIDQANARHPQINGEAVTYKLVSEDDQSDPRTAVSVAQRLVDAEVVGVVGHWNTGTSIPAARVYHDAGIAQVAPVATGHAYTQQGFDTSFRIMGHDDDGGRVAGDYALNTLKARRIAVIDDRTAFGQGLADQFAKAVEAGGASVVEREYVDDKTIDFSAVLTNIRGHNPDLIFFGGVDSQAAPLARRIKQLGIKAPLMGAGGFVSQTFLQLAQNEGEGVIALEPGLAVAQMPGGKAFEQAYRERFKQGIELHAPFAYDGVGVLIAAIEKAGSTDPRQYLPVLRASHYPGVTGTIAFDAQGNLKNPSFTVYQVKAGQWQPVSVAGGAQAQ</sequence>
<accession>A0A0D5Y0F7</accession>
<evidence type="ECO:0000256" key="2">
    <source>
        <dbReference type="ARBA" id="ARBA00022448"/>
    </source>
</evidence>
<dbReference type="Pfam" id="PF13458">
    <property type="entry name" value="Peripla_BP_6"/>
    <property type="match status" value="1"/>
</dbReference>
<dbReference type="OrthoDB" id="9783240at2"/>
<comment type="similarity">
    <text evidence="1">Belongs to the leucine-binding protein family.</text>
</comment>
<evidence type="ECO:0000259" key="6">
    <source>
        <dbReference type="Pfam" id="PF13458"/>
    </source>
</evidence>
<dbReference type="Proteomes" id="UP000032748">
    <property type="component" value="Chromosome"/>
</dbReference>
<evidence type="ECO:0000313" key="8">
    <source>
        <dbReference type="Proteomes" id="UP000032748"/>
    </source>
</evidence>
<dbReference type="Gene3D" id="3.40.50.2300">
    <property type="match status" value="2"/>
</dbReference>
<dbReference type="CDD" id="cd06342">
    <property type="entry name" value="PBP1_ABC_LIVBP-like"/>
    <property type="match status" value="1"/>
</dbReference>
<dbReference type="GO" id="GO:0006865">
    <property type="term" value="P:amino acid transport"/>
    <property type="evidence" value="ECO:0007669"/>
    <property type="project" value="UniProtKB-KW"/>
</dbReference>
<feature type="chain" id="PRO_5002299351" evidence="5">
    <location>
        <begin position="28"/>
        <end position="385"/>
    </location>
</feature>
<evidence type="ECO:0000256" key="1">
    <source>
        <dbReference type="ARBA" id="ARBA00010062"/>
    </source>
</evidence>
<protein>
    <submittedName>
        <fullName evidence="7">ABC transporter</fullName>
    </submittedName>
</protein>
<dbReference type="PRINTS" id="PR00337">
    <property type="entry name" value="LEUILEVALBP"/>
</dbReference>
<keyword evidence="4" id="KW-0029">Amino-acid transport</keyword>